<dbReference type="Pfam" id="PF13476">
    <property type="entry name" value="AAA_23"/>
    <property type="match status" value="1"/>
</dbReference>
<protein>
    <recommendedName>
        <fullName evidence="2">Rad50/SbcC-type AAA domain-containing protein</fullName>
    </recommendedName>
</protein>
<evidence type="ECO:0000256" key="1">
    <source>
        <dbReference type="SAM" id="Coils"/>
    </source>
</evidence>
<name>A0A8E3ZJD7_9FIRM</name>
<dbReference type="PANTHER" id="PTHR32182:SF0">
    <property type="entry name" value="DNA REPLICATION AND REPAIR PROTEIN RECF"/>
    <property type="match status" value="1"/>
</dbReference>
<reference evidence="4" key="1">
    <citation type="submission" date="2019-05" db="EMBL/GenBank/DDBJ databases">
        <title>Complete genome sequencing of Dialister sp. strain 5BBH33.</title>
        <authorList>
            <person name="Sakamoto M."/>
            <person name="Murakami T."/>
            <person name="Mori H."/>
        </authorList>
    </citation>
    <scope>NUCLEOTIDE SEQUENCE [LARGE SCALE GENOMIC DNA]</scope>
    <source>
        <strain evidence="4">5BBH33</strain>
    </source>
</reference>
<dbReference type="GO" id="GO:0006302">
    <property type="term" value="P:double-strand break repair"/>
    <property type="evidence" value="ECO:0007669"/>
    <property type="project" value="InterPro"/>
</dbReference>
<dbReference type="OrthoDB" id="9791904at2"/>
<dbReference type="PANTHER" id="PTHR32182">
    <property type="entry name" value="DNA REPLICATION AND REPAIR PROTEIN RECF"/>
    <property type="match status" value="1"/>
</dbReference>
<gene>
    <name evidence="3" type="ORF">Dia5BBH33_03620</name>
</gene>
<dbReference type="KEGG" id="dho:Dia5BBH33_03620"/>
<dbReference type="RefSeq" id="WP_143332249.1">
    <property type="nucleotide sequence ID" value="NZ_AP019697.1"/>
</dbReference>
<dbReference type="Gene3D" id="3.40.50.300">
    <property type="entry name" value="P-loop containing nucleotide triphosphate hydrolases"/>
    <property type="match status" value="1"/>
</dbReference>
<evidence type="ECO:0000313" key="4">
    <source>
        <dbReference type="Proteomes" id="UP000320585"/>
    </source>
</evidence>
<dbReference type="InterPro" id="IPR038729">
    <property type="entry name" value="Rad50/SbcC_AAA"/>
</dbReference>
<accession>A0A8E3ZJD7</accession>
<evidence type="ECO:0000313" key="3">
    <source>
        <dbReference type="EMBL" id="BBK24427.1"/>
    </source>
</evidence>
<dbReference type="GO" id="GO:0000731">
    <property type="term" value="P:DNA synthesis involved in DNA repair"/>
    <property type="evidence" value="ECO:0007669"/>
    <property type="project" value="TreeGrafter"/>
</dbReference>
<keyword evidence="1" id="KW-0175">Coiled coil</keyword>
<dbReference type="Proteomes" id="UP000320585">
    <property type="component" value="Chromosome"/>
</dbReference>
<sequence>MITINELQVENLKKIKAVKLEPSASGLTVIGGKNGQGKTSVLDAIAWALGGEKFRPTNPKRDGSLTPPNLHVVLSNGIIVERKGANGSLKVIDPTGKKSGQRLLDEFISKLALNLPAFLHASEAEKSKALLQIIGVGDKLMEMDRKEEQLYNQRKEVGRIADRKKKAAEEMPFYPNMPTEPVSVSDLLKEQQDILARNGENERKRINVREMQGRFMRAESNYKAAMEALKAAEDTLRKARADAEVAAKSAQDLQDESTTELEENLRNVEVMNGKIRANAAKEGAELEANNLQQEYEGLTEQIESVRSDRADLLKEADLPLPGLSVKDGHLLYKGEPWDGMSGAEQLKVAVAIIRKLNPECGFVLMDKLEQMDTDTLREFGKWLEEEGLQVIATRVSTGDECSIIIEDGMVKDDESAVKPQASKFVKGVF</sequence>
<dbReference type="AlphaFoldDB" id="A0A8E3ZJD7"/>
<feature type="coiled-coil region" evidence="1">
    <location>
        <begin position="215"/>
        <end position="315"/>
    </location>
</feature>
<dbReference type="EMBL" id="AP019697">
    <property type="protein sequence ID" value="BBK24427.1"/>
    <property type="molecule type" value="Genomic_DNA"/>
</dbReference>
<dbReference type="GeneID" id="92715586"/>
<dbReference type="SUPFAM" id="SSF52540">
    <property type="entry name" value="P-loop containing nucleoside triphosphate hydrolases"/>
    <property type="match status" value="1"/>
</dbReference>
<dbReference type="GO" id="GO:0016887">
    <property type="term" value="F:ATP hydrolysis activity"/>
    <property type="evidence" value="ECO:0007669"/>
    <property type="project" value="InterPro"/>
</dbReference>
<proteinExistence type="predicted"/>
<organism evidence="3 4">
    <name type="scientific">Dialister hominis</name>
    <dbReference type="NCBI Taxonomy" id="2582419"/>
    <lineage>
        <taxon>Bacteria</taxon>
        <taxon>Bacillati</taxon>
        <taxon>Bacillota</taxon>
        <taxon>Negativicutes</taxon>
        <taxon>Veillonellales</taxon>
        <taxon>Veillonellaceae</taxon>
        <taxon>Dialister</taxon>
    </lineage>
</organism>
<evidence type="ECO:0000259" key="2">
    <source>
        <dbReference type="Pfam" id="PF13476"/>
    </source>
</evidence>
<keyword evidence="4" id="KW-1185">Reference proteome</keyword>
<feature type="domain" description="Rad50/SbcC-type AAA" evidence="2">
    <location>
        <begin position="6"/>
        <end position="303"/>
    </location>
</feature>
<dbReference type="InterPro" id="IPR027417">
    <property type="entry name" value="P-loop_NTPase"/>
</dbReference>